<comment type="caution">
    <text evidence="3">The sequence shown here is derived from an EMBL/GenBank/DDBJ whole genome shotgun (WGS) entry which is preliminary data.</text>
</comment>
<keyword evidence="2" id="KW-1133">Transmembrane helix</keyword>
<feature type="region of interest" description="Disordered" evidence="1">
    <location>
        <begin position="44"/>
        <end position="98"/>
    </location>
</feature>
<evidence type="ECO:0000256" key="2">
    <source>
        <dbReference type="SAM" id="Phobius"/>
    </source>
</evidence>
<keyword evidence="2" id="KW-0472">Membrane</keyword>
<organism evidence="3 4">
    <name type="scientific">Microcella pacifica</name>
    <dbReference type="NCBI Taxonomy" id="2591847"/>
    <lineage>
        <taxon>Bacteria</taxon>
        <taxon>Bacillati</taxon>
        <taxon>Actinomycetota</taxon>
        <taxon>Actinomycetes</taxon>
        <taxon>Micrococcales</taxon>
        <taxon>Microbacteriaceae</taxon>
        <taxon>Microcella</taxon>
    </lineage>
</organism>
<keyword evidence="2" id="KW-0812">Transmembrane</keyword>
<dbReference type="RefSeq" id="WP_152584027.1">
    <property type="nucleotide sequence ID" value="NZ_VIKT02000022.1"/>
</dbReference>
<accession>A0A9E5MII6</accession>
<gene>
    <name evidence="3" type="ORF">FK219_011310</name>
</gene>
<proteinExistence type="predicted"/>
<feature type="transmembrane region" description="Helical" evidence="2">
    <location>
        <begin position="21"/>
        <end position="39"/>
    </location>
</feature>
<sequence>MSTLRHPVGPQPPQVYWRRRLVVGLGLLAVIVIIILIVVRPGTGDPATDPGAGADPEVSETDEAETDPDAEGTGGGPAPCTPDQVVVTPVTDSNSYGPEQQPMLSLTLLNTGAAPCTMEAGSDVQEYVIVSGPDRIWASTDCQDPGVAAPTVLEPGEEKSTTPFSWSRTRSSPGDCDADREQVTAGGATYRLSVSVGEFASEGDVPFLLN</sequence>
<name>A0A9E5MII6_9MICO</name>
<reference evidence="3 4" key="1">
    <citation type="submission" date="2019-06" db="EMBL/GenBank/DDBJ databases">
        <authorList>
            <person name="De-Chao Zhang Q."/>
        </authorList>
    </citation>
    <scope>NUCLEOTIDE SEQUENCE [LARGE SCALE GENOMIC DNA]</scope>
    <source>
        <strain evidence="3 4">KN1116</strain>
    </source>
</reference>
<feature type="compositionally biased region" description="Acidic residues" evidence="1">
    <location>
        <begin position="57"/>
        <end position="70"/>
    </location>
</feature>
<dbReference type="Proteomes" id="UP000818266">
    <property type="component" value="Unassembled WGS sequence"/>
</dbReference>
<keyword evidence="4" id="KW-1185">Reference proteome</keyword>
<feature type="compositionally biased region" description="Polar residues" evidence="1">
    <location>
        <begin position="161"/>
        <end position="172"/>
    </location>
</feature>
<evidence type="ECO:0000313" key="3">
    <source>
        <dbReference type="EMBL" id="NHF63815.1"/>
    </source>
</evidence>
<evidence type="ECO:0008006" key="5">
    <source>
        <dbReference type="Google" id="ProtNLM"/>
    </source>
</evidence>
<dbReference type="AlphaFoldDB" id="A0A9E5MII6"/>
<feature type="compositionally biased region" description="Low complexity" evidence="1">
    <location>
        <begin position="81"/>
        <end position="92"/>
    </location>
</feature>
<dbReference type="EMBL" id="VIKT02000022">
    <property type="protein sequence ID" value="NHF63815.1"/>
    <property type="molecule type" value="Genomic_DNA"/>
</dbReference>
<feature type="region of interest" description="Disordered" evidence="1">
    <location>
        <begin position="148"/>
        <end position="178"/>
    </location>
</feature>
<dbReference type="OrthoDB" id="5189092at2"/>
<evidence type="ECO:0000313" key="4">
    <source>
        <dbReference type="Proteomes" id="UP000818266"/>
    </source>
</evidence>
<protein>
    <recommendedName>
        <fullName evidence="5">DUF4232 domain-containing protein</fullName>
    </recommendedName>
</protein>
<reference evidence="3 4" key="2">
    <citation type="submission" date="2020-03" db="EMBL/GenBank/DDBJ databases">
        <title>Chryseoglobus sp. isolated from a deep-sea seamount.</title>
        <authorList>
            <person name="Zhang D.-C."/>
        </authorList>
    </citation>
    <scope>NUCLEOTIDE SEQUENCE [LARGE SCALE GENOMIC DNA]</scope>
    <source>
        <strain evidence="3 4">KN1116</strain>
    </source>
</reference>
<evidence type="ECO:0000256" key="1">
    <source>
        <dbReference type="SAM" id="MobiDB-lite"/>
    </source>
</evidence>